<keyword evidence="3" id="KW-0067">ATP-binding</keyword>
<dbReference type="GO" id="GO:0005524">
    <property type="term" value="F:ATP binding"/>
    <property type="evidence" value="ECO:0007669"/>
    <property type="project" value="UniProtKB-KW"/>
</dbReference>
<accession>A0A1T4PEZ3</accession>
<dbReference type="Pfam" id="PF02374">
    <property type="entry name" value="ArsA_ATPase"/>
    <property type="match status" value="1"/>
</dbReference>
<comment type="similarity">
    <text evidence="1">Belongs to the arsA ATPase family.</text>
</comment>
<gene>
    <name evidence="3" type="ORF">SAMN02745118_02149</name>
</gene>
<dbReference type="AlphaFoldDB" id="A0A1T4PEZ3"/>
<dbReference type="Proteomes" id="UP000190625">
    <property type="component" value="Unassembled WGS sequence"/>
</dbReference>
<evidence type="ECO:0000259" key="2">
    <source>
        <dbReference type="Pfam" id="PF02374"/>
    </source>
</evidence>
<dbReference type="PANTHER" id="PTHR10803">
    <property type="entry name" value="ARSENICAL PUMP-DRIVING ATPASE ARSENITE-TRANSLOCATING ATPASE"/>
    <property type="match status" value="1"/>
</dbReference>
<organism evidence="3 4">
    <name type="scientific">Selenihalanaerobacter shriftii</name>
    <dbReference type="NCBI Taxonomy" id="142842"/>
    <lineage>
        <taxon>Bacteria</taxon>
        <taxon>Bacillati</taxon>
        <taxon>Bacillota</taxon>
        <taxon>Clostridia</taxon>
        <taxon>Halanaerobiales</taxon>
        <taxon>Halobacteroidaceae</taxon>
        <taxon>Selenihalanaerobacter</taxon>
    </lineage>
</organism>
<dbReference type="EMBL" id="FUWM01000018">
    <property type="protein sequence ID" value="SJZ89907.1"/>
    <property type="molecule type" value="Genomic_DNA"/>
</dbReference>
<evidence type="ECO:0000256" key="1">
    <source>
        <dbReference type="ARBA" id="ARBA00011040"/>
    </source>
</evidence>
<sequence length="308" mass="35220">MKEAAKVLLPQEKEPRLIFFAGKGGVGKTSLSSVTAVYLAREDYKTLLLTTDPASHLEDVFEQEVKGEVTKVDGVDNLDIVKIDPKEVAEEYKENVLADAQEKNYSEEMLMGLKEELDSPCTEEMASFNKFIDYTEADEYEVIVFDTAPTGHTLRLLELPMNWEQQLEFKTSINTNTQADLESQKRFKRVIDKLQDKEQTTFAFVVYPETTPILEAHRAVEELETVDVETQLVIANQILPKEYCTTPYFKKRSKMQDEQLEVMEEKFSAPIIKMPLLAEEIQGLETLLEAGKELYTAKKTKLLNIEEE</sequence>
<dbReference type="NCBIfam" id="TIGR00345">
    <property type="entry name" value="GET3_arsA_TRC40"/>
    <property type="match status" value="1"/>
</dbReference>
<dbReference type="GO" id="GO:0016887">
    <property type="term" value="F:ATP hydrolysis activity"/>
    <property type="evidence" value="ECO:0007669"/>
    <property type="project" value="InterPro"/>
</dbReference>
<keyword evidence="4" id="KW-1185">Reference proteome</keyword>
<dbReference type="InterPro" id="IPR027417">
    <property type="entry name" value="P-loop_NTPase"/>
</dbReference>
<dbReference type="CDD" id="cd02035">
    <property type="entry name" value="ArsA"/>
    <property type="match status" value="1"/>
</dbReference>
<evidence type="ECO:0000313" key="3">
    <source>
        <dbReference type="EMBL" id="SJZ89907.1"/>
    </source>
</evidence>
<dbReference type="InterPro" id="IPR016300">
    <property type="entry name" value="ATPase_ArsA/GET3"/>
</dbReference>
<reference evidence="4" key="1">
    <citation type="submission" date="2017-02" db="EMBL/GenBank/DDBJ databases">
        <authorList>
            <person name="Varghese N."/>
            <person name="Submissions S."/>
        </authorList>
    </citation>
    <scope>NUCLEOTIDE SEQUENCE [LARGE SCALE GENOMIC DNA]</scope>
    <source>
        <strain evidence="4">ATCC BAA-73</strain>
    </source>
</reference>
<dbReference type="RefSeq" id="WP_078810599.1">
    <property type="nucleotide sequence ID" value="NZ_FUWM01000018.1"/>
</dbReference>
<dbReference type="Gene3D" id="3.40.50.300">
    <property type="entry name" value="P-loop containing nucleotide triphosphate hydrolases"/>
    <property type="match status" value="1"/>
</dbReference>
<evidence type="ECO:0000313" key="4">
    <source>
        <dbReference type="Proteomes" id="UP000190625"/>
    </source>
</evidence>
<keyword evidence="3" id="KW-0547">Nucleotide-binding</keyword>
<feature type="domain" description="ArsA/GET3 Anion-transporting ATPase-like" evidence="2">
    <location>
        <begin position="16"/>
        <end position="295"/>
    </location>
</feature>
<name>A0A1T4PEZ3_9FIRM</name>
<dbReference type="InterPro" id="IPR025723">
    <property type="entry name" value="ArsA/GET3_ATPase-like"/>
</dbReference>
<dbReference type="OrthoDB" id="9780677at2"/>
<proteinExistence type="inferred from homology"/>
<dbReference type="STRING" id="142842.SAMN02745118_02149"/>
<protein>
    <submittedName>
        <fullName evidence="3">Arsenite efflux ATP-binding protein ArsA (TC 3.A.4.1.1)</fullName>
    </submittedName>
</protein>
<dbReference type="SUPFAM" id="SSF52540">
    <property type="entry name" value="P-loop containing nucleoside triphosphate hydrolases"/>
    <property type="match status" value="1"/>
</dbReference>
<dbReference type="PANTHER" id="PTHR10803:SF3">
    <property type="entry name" value="ATPASE GET3"/>
    <property type="match status" value="1"/>
</dbReference>